<name>A0A7Y0FP93_9BACT</name>
<evidence type="ECO:0000313" key="1">
    <source>
        <dbReference type="EMBL" id="NML67154.1"/>
    </source>
</evidence>
<dbReference type="CDD" id="cd08026">
    <property type="entry name" value="DUF326"/>
    <property type="match status" value="1"/>
</dbReference>
<dbReference type="EMBL" id="JABBGH010000003">
    <property type="protein sequence ID" value="NML67154.1"/>
    <property type="molecule type" value="Genomic_DNA"/>
</dbReference>
<dbReference type="Gene3D" id="1.20.1270.360">
    <property type="match status" value="1"/>
</dbReference>
<dbReference type="RefSeq" id="WP_169532837.1">
    <property type="nucleotide sequence ID" value="NZ_JABBGH010000003.1"/>
</dbReference>
<comment type="caution">
    <text evidence="1">The sequence shown here is derived from an EMBL/GenBank/DDBJ whole genome shotgun (WGS) entry which is preliminary data.</text>
</comment>
<gene>
    <name evidence="1" type="ORF">HHL22_18270</name>
</gene>
<dbReference type="InterPro" id="IPR044543">
    <property type="entry name" value="YHJQ-like"/>
</dbReference>
<evidence type="ECO:0000313" key="2">
    <source>
        <dbReference type="Proteomes" id="UP000559626"/>
    </source>
</evidence>
<dbReference type="PANTHER" id="PTHR37310">
    <property type="entry name" value="CYTOPLASMIC PROTEIN-RELATED"/>
    <property type="match status" value="1"/>
</dbReference>
<keyword evidence="2" id="KW-1185">Reference proteome</keyword>
<proteinExistence type="predicted"/>
<dbReference type="Pfam" id="PF03860">
    <property type="entry name" value="Csp"/>
    <property type="match status" value="1"/>
</dbReference>
<sequence>MKNTPVEYRSLLDALARCIANCEYCSDACLDEDDIKMMVPCIRLDRDCADICRLFSSYLSRNSPHAQHIIKECIEICQKCHDECAKHQHDHCQQCAKACQECLEACRAYQA</sequence>
<dbReference type="Proteomes" id="UP000559626">
    <property type="component" value="Unassembled WGS sequence"/>
</dbReference>
<dbReference type="PANTHER" id="PTHR37310:SF1">
    <property type="entry name" value="CYTOPLASMIC PROTEIN"/>
    <property type="match status" value="1"/>
</dbReference>
<protein>
    <submittedName>
        <fullName evidence="1">Four-helix bundle copper-binding protein</fullName>
    </submittedName>
</protein>
<dbReference type="InterPro" id="IPR005560">
    <property type="entry name" value="Csp_YhjQ"/>
</dbReference>
<accession>A0A7Y0FP93</accession>
<organism evidence="1 2">
    <name type="scientific">Hymenobacter polaris</name>
    <dbReference type="NCBI Taxonomy" id="2682546"/>
    <lineage>
        <taxon>Bacteria</taxon>
        <taxon>Pseudomonadati</taxon>
        <taxon>Bacteroidota</taxon>
        <taxon>Cytophagia</taxon>
        <taxon>Cytophagales</taxon>
        <taxon>Hymenobacteraceae</taxon>
        <taxon>Hymenobacter</taxon>
    </lineage>
</organism>
<dbReference type="AlphaFoldDB" id="A0A7Y0FP93"/>
<reference evidence="1 2" key="1">
    <citation type="submission" date="2020-04" db="EMBL/GenBank/DDBJ databases">
        <title>Hymenobacter polaris sp. nov., isolated from Arctic soil.</title>
        <authorList>
            <person name="Dahal R.H."/>
        </authorList>
    </citation>
    <scope>NUCLEOTIDE SEQUENCE [LARGE SCALE GENOMIC DNA]</scope>
    <source>
        <strain evidence="1 2">RP-2-7</strain>
    </source>
</reference>